<proteinExistence type="predicted"/>
<name>A0ABU4TF15_9PSEU</name>
<comment type="caution">
    <text evidence="1">The sequence shown here is derived from an EMBL/GenBank/DDBJ whole genome shotgun (WGS) entry which is preliminary data.</text>
</comment>
<protein>
    <submittedName>
        <fullName evidence="1">Uncharacterized protein</fullName>
    </submittedName>
</protein>
<dbReference type="EMBL" id="JAXAVW010000049">
    <property type="protein sequence ID" value="MDX8036786.1"/>
    <property type="molecule type" value="Genomic_DNA"/>
</dbReference>
<sequence length="112" mass="12995">MTDVRAEVARLYEQHRKMRYPNGQRGTEVAGVELILVDADAAGCVSCWLKSRDDLDDHVLWWAPRCLDDLRKVVPVFADPRSEYYRPYAVHYYGRLLRMVQLITLELVAEVA</sequence>
<reference evidence="1 2" key="1">
    <citation type="submission" date="2023-11" db="EMBL/GenBank/DDBJ databases">
        <title>Lentzea sokolovensis, sp. nov., Lentzea kristufkii, sp. nov., and Lentzea miocenensis, sp. nov., rare actinobacteria from Sokolov Coal Basin, Miocene lacustrine sediment, Czech Republic.</title>
        <authorList>
            <person name="Lara A."/>
            <person name="Kotroba L."/>
            <person name="Nouioui I."/>
            <person name="Neumann-Schaal M."/>
            <person name="Mast Y."/>
            <person name="Chronakova A."/>
        </authorList>
    </citation>
    <scope>NUCLEOTIDE SEQUENCE [LARGE SCALE GENOMIC DNA]</scope>
    <source>
        <strain evidence="1 2">BCCO 10_0856</strain>
    </source>
</reference>
<gene>
    <name evidence="1" type="ORF">SK803_41885</name>
</gene>
<evidence type="ECO:0000313" key="1">
    <source>
        <dbReference type="EMBL" id="MDX8036786.1"/>
    </source>
</evidence>
<evidence type="ECO:0000313" key="2">
    <source>
        <dbReference type="Proteomes" id="UP001285521"/>
    </source>
</evidence>
<organism evidence="1 2">
    <name type="scientific">Lentzea miocenica</name>
    <dbReference type="NCBI Taxonomy" id="3095431"/>
    <lineage>
        <taxon>Bacteria</taxon>
        <taxon>Bacillati</taxon>
        <taxon>Actinomycetota</taxon>
        <taxon>Actinomycetes</taxon>
        <taxon>Pseudonocardiales</taxon>
        <taxon>Pseudonocardiaceae</taxon>
        <taxon>Lentzea</taxon>
    </lineage>
</organism>
<accession>A0ABU4TF15</accession>
<dbReference type="Proteomes" id="UP001285521">
    <property type="component" value="Unassembled WGS sequence"/>
</dbReference>
<keyword evidence="2" id="KW-1185">Reference proteome</keyword>
<dbReference type="RefSeq" id="WP_319971781.1">
    <property type="nucleotide sequence ID" value="NZ_JAXAVW010000049.1"/>
</dbReference>